<dbReference type="GO" id="GO:0005782">
    <property type="term" value="C:peroxisomal matrix"/>
    <property type="evidence" value="ECO:0007669"/>
    <property type="project" value="UniProtKB-SubCell"/>
</dbReference>
<protein>
    <recommendedName>
        <fullName evidence="10">Peroxin-7</fullName>
    </recommendedName>
</protein>
<dbReference type="EMBL" id="JAAHCF010000070">
    <property type="protein sequence ID" value="KAK8148865.1"/>
    <property type="molecule type" value="Genomic_DNA"/>
</dbReference>
<keyword evidence="13" id="KW-1185">Reference proteome</keyword>
<dbReference type="PANTHER" id="PTHR46027:SF1">
    <property type="entry name" value="PEROXISOMAL TARGETING SIGNAL 2 RECEPTOR"/>
    <property type="match status" value="1"/>
</dbReference>
<keyword evidence="6" id="KW-0677">Repeat</keyword>
<evidence type="ECO:0000256" key="3">
    <source>
        <dbReference type="ARBA" id="ARBA00022448"/>
    </source>
</evidence>
<evidence type="ECO:0000256" key="8">
    <source>
        <dbReference type="ARBA" id="ARBA00023140"/>
    </source>
</evidence>
<keyword evidence="12" id="KW-0675">Receptor</keyword>
<feature type="repeat" description="WD" evidence="11">
    <location>
        <begin position="286"/>
        <end position="319"/>
    </location>
</feature>
<gene>
    <name evidence="12" type="primary">PEX7</name>
    <name evidence="12" type="ORF">G3M48_008971</name>
</gene>
<comment type="similarity">
    <text evidence="9">Belongs to the WD repeat peroxin-7 family.</text>
</comment>
<dbReference type="InterPro" id="IPR036322">
    <property type="entry name" value="WD40_repeat_dom_sf"/>
</dbReference>
<dbReference type="GO" id="GO:0016558">
    <property type="term" value="P:protein import into peroxisome matrix"/>
    <property type="evidence" value="ECO:0007669"/>
    <property type="project" value="InterPro"/>
</dbReference>
<proteinExistence type="inferred from homology"/>
<evidence type="ECO:0000313" key="13">
    <source>
        <dbReference type="Proteomes" id="UP001397290"/>
    </source>
</evidence>
<comment type="caution">
    <text evidence="12">The sequence shown here is derived from an EMBL/GenBank/DDBJ whole genome shotgun (WGS) entry which is preliminary data.</text>
</comment>
<organism evidence="12 13">
    <name type="scientific">Beauveria asiatica</name>
    <dbReference type="NCBI Taxonomy" id="1069075"/>
    <lineage>
        <taxon>Eukaryota</taxon>
        <taxon>Fungi</taxon>
        <taxon>Dikarya</taxon>
        <taxon>Ascomycota</taxon>
        <taxon>Pezizomycotina</taxon>
        <taxon>Sordariomycetes</taxon>
        <taxon>Hypocreomycetidae</taxon>
        <taxon>Hypocreales</taxon>
        <taxon>Cordycipitaceae</taxon>
        <taxon>Beauveria</taxon>
    </lineage>
</organism>
<dbReference type="GO" id="GO:0005829">
    <property type="term" value="C:cytosol"/>
    <property type="evidence" value="ECO:0007669"/>
    <property type="project" value="UniProtKB-SubCell"/>
</dbReference>
<accession>A0AAW0S316</accession>
<keyword evidence="3" id="KW-0813">Transport</keyword>
<dbReference type="InterPro" id="IPR001680">
    <property type="entry name" value="WD40_rpt"/>
</dbReference>
<dbReference type="AlphaFoldDB" id="A0AAW0S316"/>
<evidence type="ECO:0000256" key="5">
    <source>
        <dbReference type="ARBA" id="ARBA00022574"/>
    </source>
</evidence>
<evidence type="ECO:0000256" key="1">
    <source>
        <dbReference type="ARBA" id="ARBA00004253"/>
    </source>
</evidence>
<comment type="subcellular location">
    <subcellularLocation>
        <location evidence="2">Cytoplasm</location>
        <location evidence="2">Cytosol</location>
    </subcellularLocation>
    <subcellularLocation>
        <location evidence="1">Peroxisome matrix</location>
    </subcellularLocation>
</comment>
<keyword evidence="5 11" id="KW-0853">WD repeat</keyword>
<dbReference type="InterPro" id="IPR015943">
    <property type="entry name" value="WD40/YVTN_repeat-like_dom_sf"/>
</dbReference>
<dbReference type="Proteomes" id="UP001397290">
    <property type="component" value="Unassembled WGS sequence"/>
</dbReference>
<dbReference type="PROSITE" id="PS00678">
    <property type="entry name" value="WD_REPEATS_1"/>
    <property type="match status" value="1"/>
</dbReference>
<evidence type="ECO:0000256" key="10">
    <source>
        <dbReference type="ARBA" id="ARBA00032565"/>
    </source>
</evidence>
<dbReference type="SUPFAM" id="SSF50978">
    <property type="entry name" value="WD40 repeat-like"/>
    <property type="match status" value="1"/>
</dbReference>
<dbReference type="PROSITE" id="PS50082">
    <property type="entry name" value="WD_REPEATS_2"/>
    <property type="match status" value="1"/>
</dbReference>
<keyword evidence="8" id="KW-0576">Peroxisome</keyword>
<dbReference type="PROSITE" id="PS50294">
    <property type="entry name" value="WD_REPEATS_REGION"/>
    <property type="match status" value="1"/>
</dbReference>
<dbReference type="PANTHER" id="PTHR46027">
    <property type="entry name" value="PEROXISOMAL TARGETING SIGNAL 2 RECEPTOR"/>
    <property type="match status" value="1"/>
</dbReference>
<name>A0AAW0S316_9HYPO</name>
<evidence type="ECO:0000256" key="9">
    <source>
        <dbReference type="ARBA" id="ARBA00024017"/>
    </source>
</evidence>
<evidence type="ECO:0000313" key="12">
    <source>
        <dbReference type="EMBL" id="KAK8148865.1"/>
    </source>
</evidence>
<dbReference type="Pfam" id="PF00400">
    <property type="entry name" value="WD40"/>
    <property type="match status" value="2"/>
</dbReference>
<evidence type="ECO:0000256" key="6">
    <source>
        <dbReference type="ARBA" id="ARBA00022737"/>
    </source>
</evidence>
<dbReference type="InterPro" id="IPR019775">
    <property type="entry name" value="WD40_repeat_CS"/>
</dbReference>
<sequence length="384" mass="41978">MAAMLEFRTQGFNPYAVKYSPYYDSRIAVASAANFGIVGNGRLYSLGLTAQGVQVEKAFDTNDSLYDLAWSEINENQLIVACGDGSLKLFDLGVDDFPVMNFHEHKRETFSVFWNPVTKDTFVSSSWDGTVKIVCAPVTRRSLREPPPPPPKTSLVANILSSFLLSQQWSPTRNFSIKTLPIGNCTYSTSFCPSNPALISAVSSDSHLRLFDLRTPSSAKYHLVATIPVHAPPPTPGGVGGGATPSELLTHDWNKYNDTVVATAGVDRIIRTFDIRNPNGGPLSLMQGHEYAVRKVAWSPHASDILISASYDMTVRLWNDGSTMGPVAGPGGARIGQQMGIMNRHTEFVTGVDWCLFGVGGWVASVGWDERVLLWDANMLMGRR</sequence>
<reference evidence="12 13" key="1">
    <citation type="submission" date="2020-02" db="EMBL/GenBank/DDBJ databases">
        <title>Comparative genomics of the hypocrealean fungal genus Beauvera.</title>
        <authorList>
            <person name="Showalter D.N."/>
            <person name="Bushley K.E."/>
            <person name="Rehner S.A."/>
        </authorList>
    </citation>
    <scope>NUCLEOTIDE SEQUENCE [LARGE SCALE GENOMIC DNA]</scope>
    <source>
        <strain evidence="12 13">ARSEF4384</strain>
    </source>
</reference>
<dbReference type="InterPro" id="IPR044536">
    <property type="entry name" value="PEX7"/>
</dbReference>
<evidence type="ECO:0000256" key="2">
    <source>
        <dbReference type="ARBA" id="ARBA00004514"/>
    </source>
</evidence>
<evidence type="ECO:0000256" key="4">
    <source>
        <dbReference type="ARBA" id="ARBA00022490"/>
    </source>
</evidence>
<evidence type="ECO:0000256" key="7">
    <source>
        <dbReference type="ARBA" id="ARBA00022927"/>
    </source>
</evidence>
<keyword evidence="4" id="KW-0963">Cytoplasm</keyword>
<dbReference type="Gene3D" id="2.130.10.10">
    <property type="entry name" value="YVTN repeat-like/Quinoprotein amine dehydrogenase"/>
    <property type="match status" value="1"/>
</dbReference>
<evidence type="ECO:0000256" key="11">
    <source>
        <dbReference type="PROSITE-ProRule" id="PRU00221"/>
    </source>
</evidence>
<dbReference type="SMART" id="SM00320">
    <property type="entry name" value="WD40"/>
    <property type="match status" value="6"/>
</dbReference>
<keyword evidence="7" id="KW-0653">Protein transport</keyword>
<dbReference type="GO" id="GO:0005053">
    <property type="term" value="F:peroxisome matrix targeting signal-2 binding"/>
    <property type="evidence" value="ECO:0007669"/>
    <property type="project" value="InterPro"/>
</dbReference>